<name>A0ABU8MGP2_9PSEU</name>
<evidence type="ECO:0000313" key="1">
    <source>
        <dbReference type="EMBL" id="MEJ2865845.1"/>
    </source>
</evidence>
<protein>
    <recommendedName>
        <fullName evidence="3">Zinc ribbon domain-containing protein</fullName>
    </recommendedName>
</protein>
<gene>
    <name evidence="1" type="ORF">WCD58_32135</name>
</gene>
<dbReference type="EMBL" id="JBBEGM010000022">
    <property type="protein sequence ID" value="MEJ2865845.1"/>
    <property type="molecule type" value="Genomic_DNA"/>
</dbReference>
<keyword evidence="2" id="KW-1185">Reference proteome</keyword>
<accession>A0ABU8MGP2</accession>
<organism evidence="1 2">
    <name type="scientific">Actinomycetospora flava</name>
    <dbReference type="NCBI Taxonomy" id="3129232"/>
    <lineage>
        <taxon>Bacteria</taxon>
        <taxon>Bacillati</taxon>
        <taxon>Actinomycetota</taxon>
        <taxon>Actinomycetes</taxon>
        <taxon>Pseudonocardiales</taxon>
        <taxon>Pseudonocardiaceae</taxon>
        <taxon>Actinomycetospora</taxon>
    </lineage>
</organism>
<dbReference type="RefSeq" id="WP_337707221.1">
    <property type="nucleotide sequence ID" value="NZ_JBBEGM010000022.1"/>
</dbReference>
<evidence type="ECO:0000313" key="2">
    <source>
        <dbReference type="Proteomes" id="UP001369736"/>
    </source>
</evidence>
<reference evidence="1 2" key="1">
    <citation type="submission" date="2024-03" db="EMBL/GenBank/DDBJ databases">
        <title>Actinomycetospora sp. OC33-EN07, a novel actinomycete isolated from wild orchid (Aerides multiflora).</title>
        <authorList>
            <person name="Suriyachadkun C."/>
        </authorList>
    </citation>
    <scope>NUCLEOTIDE SEQUENCE [LARGE SCALE GENOMIC DNA]</scope>
    <source>
        <strain evidence="1 2">OC33-EN07</strain>
    </source>
</reference>
<evidence type="ECO:0008006" key="3">
    <source>
        <dbReference type="Google" id="ProtNLM"/>
    </source>
</evidence>
<proteinExistence type="predicted"/>
<sequence>MTVSCESCSMPIESGPYCEHCVDAEGNLQSFDERFERMVGWQARRHPEQSRDEIEAATLRYMATMPAWREHPRVTAQA</sequence>
<dbReference type="Proteomes" id="UP001369736">
    <property type="component" value="Unassembled WGS sequence"/>
</dbReference>
<comment type="caution">
    <text evidence="1">The sequence shown here is derived from an EMBL/GenBank/DDBJ whole genome shotgun (WGS) entry which is preliminary data.</text>
</comment>